<sequence length="286" mass="33563">MLEVANILILIQIGIFIFFIILALIYSIPILLIRRFHNINNIFTANLCFATICCSICWLLNLILVYFYPNLLSYIKICVALNYLRTTCTLQVPLAIIQISVNRFCSVVYHTKFFFKTKQWAMICISTQWILGISISSIWPIIFHSTCEVPIWIEVYGFLLTVIIPSLSFTIINIMTFKYVHSSTNRVRSLSVVSRNNRHRHIKRRDLHLLRHMIVMFCIFVGGWSPIFVYSLIVFTTPNVIIIQILMILIQISAILGVMNLFFYNHELRKYLFEKILFVMKCFVIR</sequence>
<dbReference type="EMBL" id="CAJNOM010000544">
    <property type="protein sequence ID" value="CAF1493543.1"/>
    <property type="molecule type" value="Genomic_DNA"/>
</dbReference>
<name>A0A814PPE8_9BILA</name>
<feature type="transmembrane region" description="Helical" evidence="5">
    <location>
        <begin position="74"/>
        <end position="99"/>
    </location>
</feature>
<feature type="transmembrane region" description="Helical" evidence="5">
    <location>
        <begin position="241"/>
        <end position="263"/>
    </location>
</feature>
<keyword evidence="4 5" id="KW-0472">Membrane</keyword>
<dbReference type="CDD" id="cd00637">
    <property type="entry name" value="7tm_classA_rhodopsin-like"/>
    <property type="match status" value="1"/>
</dbReference>
<gene>
    <name evidence="7" type="ORF">BJG266_LOCUS21772</name>
    <name evidence="8" type="ORF">QVE165_LOCUS43035</name>
</gene>
<organism evidence="7 10">
    <name type="scientific">Adineta steineri</name>
    <dbReference type="NCBI Taxonomy" id="433720"/>
    <lineage>
        <taxon>Eukaryota</taxon>
        <taxon>Metazoa</taxon>
        <taxon>Spiralia</taxon>
        <taxon>Gnathifera</taxon>
        <taxon>Rotifera</taxon>
        <taxon>Eurotatoria</taxon>
        <taxon>Bdelloidea</taxon>
        <taxon>Adinetida</taxon>
        <taxon>Adinetidae</taxon>
        <taxon>Adineta</taxon>
    </lineage>
</organism>
<proteinExistence type="predicted"/>
<dbReference type="OrthoDB" id="10027976at2759"/>
<feature type="transmembrane region" description="Helical" evidence="5">
    <location>
        <begin position="120"/>
        <end position="143"/>
    </location>
</feature>
<keyword evidence="9" id="KW-1185">Reference proteome</keyword>
<keyword evidence="2 5" id="KW-0812">Transmembrane</keyword>
<dbReference type="AlphaFoldDB" id="A0A814PPE8"/>
<feature type="transmembrane region" description="Helical" evidence="5">
    <location>
        <begin position="213"/>
        <end position="235"/>
    </location>
</feature>
<evidence type="ECO:0000313" key="8">
    <source>
        <dbReference type="EMBL" id="CAF1493543.1"/>
    </source>
</evidence>
<feature type="transmembrane region" description="Helical" evidence="5">
    <location>
        <begin position="6"/>
        <end position="33"/>
    </location>
</feature>
<dbReference type="Gene3D" id="1.20.1070.10">
    <property type="entry name" value="Rhodopsin 7-helix transmembrane proteins"/>
    <property type="match status" value="1"/>
</dbReference>
<evidence type="ECO:0000256" key="2">
    <source>
        <dbReference type="ARBA" id="ARBA00022692"/>
    </source>
</evidence>
<dbReference type="Pfam" id="PF00001">
    <property type="entry name" value="7tm_1"/>
    <property type="match status" value="1"/>
</dbReference>
<protein>
    <recommendedName>
        <fullName evidence="6">G-protein coupled receptors family 1 profile domain-containing protein</fullName>
    </recommendedName>
</protein>
<dbReference type="Proteomes" id="UP000663832">
    <property type="component" value="Unassembled WGS sequence"/>
</dbReference>
<evidence type="ECO:0000259" key="6">
    <source>
        <dbReference type="PROSITE" id="PS50262"/>
    </source>
</evidence>
<dbReference type="InterPro" id="IPR017452">
    <property type="entry name" value="GPCR_Rhodpsn_7TM"/>
</dbReference>
<evidence type="ECO:0000313" key="9">
    <source>
        <dbReference type="Proteomes" id="UP000663832"/>
    </source>
</evidence>
<dbReference type="PROSITE" id="PS50262">
    <property type="entry name" value="G_PROTEIN_RECEP_F1_2"/>
    <property type="match status" value="1"/>
</dbReference>
<dbReference type="Proteomes" id="UP000663877">
    <property type="component" value="Unassembled WGS sequence"/>
</dbReference>
<accession>A0A814PPE8</accession>
<dbReference type="SUPFAM" id="SSF81321">
    <property type="entry name" value="Family A G protein-coupled receptor-like"/>
    <property type="match status" value="1"/>
</dbReference>
<evidence type="ECO:0000256" key="1">
    <source>
        <dbReference type="ARBA" id="ARBA00004370"/>
    </source>
</evidence>
<dbReference type="GO" id="GO:0016020">
    <property type="term" value="C:membrane"/>
    <property type="evidence" value="ECO:0007669"/>
    <property type="project" value="UniProtKB-SubCell"/>
</dbReference>
<feature type="domain" description="G-protein coupled receptors family 1 profile" evidence="6">
    <location>
        <begin position="14"/>
        <end position="264"/>
    </location>
</feature>
<comment type="caution">
    <text evidence="7">The sequence shown here is derived from an EMBL/GenBank/DDBJ whole genome shotgun (WGS) entry which is preliminary data.</text>
</comment>
<evidence type="ECO:0000256" key="3">
    <source>
        <dbReference type="ARBA" id="ARBA00022989"/>
    </source>
</evidence>
<comment type="subcellular location">
    <subcellularLocation>
        <location evidence="1">Membrane</location>
    </subcellularLocation>
</comment>
<keyword evidence="3 5" id="KW-1133">Transmembrane helix</keyword>
<dbReference type="InterPro" id="IPR000276">
    <property type="entry name" value="GPCR_Rhodpsn"/>
</dbReference>
<evidence type="ECO:0000256" key="5">
    <source>
        <dbReference type="SAM" id="Phobius"/>
    </source>
</evidence>
<feature type="transmembrane region" description="Helical" evidence="5">
    <location>
        <begin position="155"/>
        <end position="180"/>
    </location>
</feature>
<evidence type="ECO:0000313" key="7">
    <source>
        <dbReference type="EMBL" id="CAF1108759.1"/>
    </source>
</evidence>
<dbReference type="EMBL" id="CAJNOI010000132">
    <property type="protein sequence ID" value="CAF1108759.1"/>
    <property type="molecule type" value="Genomic_DNA"/>
</dbReference>
<reference evidence="7" key="1">
    <citation type="submission" date="2021-02" db="EMBL/GenBank/DDBJ databases">
        <authorList>
            <person name="Nowell W R."/>
        </authorList>
    </citation>
    <scope>NUCLEOTIDE SEQUENCE</scope>
</reference>
<feature type="transmembrane region" description="Helical" evidence="5">
    <location>
        <begin position="45"/>
        <end position="68"/>
    </location>
</feature>
<evidence type="ECO:0000256" key="4">
    <source>
        <dbReference type="ARBA" id="ARBA00023136"/>
    </source>
</evidence>
<evidence type="ECO:0000313" key="10">
    <source>
        <dbReference type="Proteomes" id="UP000663877"/>
    </source>
</evidence>
<dbReference type="GO" id="GO:0004930">
    <property type="term" value="F:G protein-coupled receptor activity"/>
    <property type="evidence" value="ECO:0007669"/>
    <property type="project" value="InterPro"/>
</dbReference>